<dbReference type="Pfam" id="PF21880">
    <property type="entry name" value="DUF6916"/>
    <property type="match status" value="1"/>
</dbReference>
<accession>A0A5J6QM61</accession>
<organism evidence="2 3">
    <name type="scientific">Metapseudomonas lalkuanensis</name>
    <dbReference type="NCBI Taxonomy" id="2604832"/>
    <lineage>
        <taxon>Bacteria</taxon>
        <taxon>Pseudomonadati</taxon>
        <taxon>Pseudomonadota</taxon>
        <taxon>Gammaproteobacteria</taxon>
        <taxon>Pseudomonadales</taxon>
        <taxon>Pseudomonadaceae</taxon>
        <taxon>Metapseudomonas</taxon>
    </lineage>
</organism>
<reference evidence="2 3" key="1">
    <citation type="submission" date="2019-08" db="EMBL/GenBank/DDBJ databases">
        <title>Whole-genome Sequencing of e-waste polymer degrading bacterium Pseudomonas sp. strain PE08.</title>
        <authorList>
            <person name="Kirdat K."/>
            <person name="Debbarma P."/>
            <person name="Narawade N."/>
            <person name="Suyal D."/>
            <person name="Thorat V."/>
            <person name="Shouche Y."/>
            <person name="Goel R."/>
            <person name="Yadav A."/>
        </authorList>
    </citation>
    <scope>NUCLEOTIDE SEQUENCE [LARGE SCALE GENOMIC DNA]</scope>
    <source>
        <strain evidence="2 3">PE08</strain>
    </source>
</reference>
<dbReference type="AlphaFoldDB" id="A0A5J6QM61"/>
<evidence type="ECO:0000313" key="3">
    <source>
        <dbReference type="Proteomes" id="UP000327179"/>
    </source>
</evidence>
<proteinExistence type="predicted"/>
<evidence type="ECO:0000259" key="1">
    <source>
        <dbReference type="Pfam" id="PF21880"/>
    </source>
</evidence>
<protein>
    <recommendedName>
        <fullName evidence="1">DUF6916 domain-containing protein</fullName>
    </recommendedName>
</protein>
<sequence>MFIETQGLTAKMFASEVGQVFTAETVPEPVQLTLLRLVEGSAPNPGFRTPFSLIFTTPMSVLLLEAQYRLKSASGKEYLLHLSPIVSPLDGQRHYQAQFN</sequence>
<dbReference type="RefSeq" id="WP_151132449.1">
    <property type="nucleotide sequence ID" value="NZ_CP043311.1"/>
</dbReference>
<dbReference type="Proteomes" id="UP000327179">
    <property type="component" value="Chromosome"/>
</dbReference>
<dbReference type="KEGG" id="plal:FXN65_07460"/>
<gene>
    <name evidence="2" type="ORF">FXN65_07460</name>
</gene>
<evidence type="ECO:0000313" key="2">
    <source>
        <dbReference type="EMBL" id="QEY61906.1"/>
    </source>
</evidence>
<dbReference type="EMBL" id="CP043311">
    <property type="protein sequence ID" value="QEY61906.1"/>
    <property type="molecule type" value="Genomic_DNA"/>
</dbReference>
<name>A0A5J6QM61_9GAMM</name>
<keyword evidence="3" id="KW-1185">Reference proteome</keyword>
<dbReference type="InterPro" id="IPR054209">
    <property type="entry name" value="DUF6916"/>
</dbReference>
<feature type="domain" description="DUF6916" evidence="1">
    <location>
        <begin position="8"/>
        <end position="99"/>
    </location>
</feature>